<evidence type="ECO:0000313" key="5">
    <source>
        <dbReference type="Proteomes" id="UP000441585"/>
    </source>
</evidence>
<feature type="chain" id="PRO_5038973126" evidence="3">
    <location>
        <begin position="26"/>
        <end position="205"/>
    </location>
</feature>
<comment type="caution">
    <text evidence="4">The sequence shown here is derived from an EMBL/GenBank/DDBJ whole genome shotgun (WGS) entry which is preliminary data.</text>
</comment>
<proteinExistence type="predicted"/>
<evidence type="ECO:0000256" key="3">
    <source>
        <dbReference type="SAM" id="SignalP"/>
    </source>
</evidence>
<dbReference type="InterPro" id="IPR042001">
    <property type="entry name" value="Sortase_F"/>
</dbReference>
<keyword evidence="1" id="KW-0378">Hydrolase</keyword>
<dbReference type="GO" id="GO:0016787">
    <property type="term" value="F:hydrolase activity"/>
    <property type="evidence" value="ECO:0007669"/>
    <property type="project" value="UniProtKB-KW"/>
</dbReference>
<dbReference type="AlphaFoldDB" id="A0A6I2MJ45"/>
<dbReference type="InterPro" id="IPR005754">
    <property type="entry name" value="Sortase"/>
</dbReference>
<feature type="active site" description="Proton donor/acceptor" evidence="2">
    <location>
        <position position="114"/>
    </location>
</feature>
<dbReference type="Pfam" id="PF04203">
    <property type="entry name" value="Sortase"/>
    <property type="match status" value="1"/>
</dbReference>
<evidence type="ECO:0000256" key="1">
    <source>
        <dbReference type="ARBA" id="ARBA00022801"/>
    </source>
</evidence>
<gene>
    <name evidence="4" type="ORF">GJU41_17920</name>
</gene>
<name>A0A6I2MJ45_9BACI</name>
<keyword evidence="5" id="KW-1185">Reference proteome</keyword>
<evidence type="ECO:0000313" key="4">
    <source>
        <dbReference type="EMBL" id="MRX55843.1"/>
    </source>
</evidence>
<feature type="active site" description="Acyl-thioester intermediate" evidence="2">
    <location>
        <position position="180"/>
    </location>
</feature>
<reference evidence="4 5" key="1">
    <citation type="submission" date="2019-11" db="EMBL/GenBank/DDBJ databases">
        <title>Bacillus idriensis genome.</title>
        <authorList>
            <person name="Konopka E.N."/>
            <person name="Newman J.D."/>
        </authorList>
    </citation>
    <scope>NUCLEOTIDE SEQUENCE [LARGE SCALE GENOMIC DNA]</scope>
    <source>
        <strain evidence="4 5">DSM 19097</strain>
    </source>
</reference>
<organism evidence="4 5">
    <name type="scientific">Metabacillus idriensis</name>
    <dbReference type="NCBI Taxonomy" id="324768"/>
    <lineage>
        <taxon>Bacteria</taxon>
        <taxon>Bacillati</taxon>
        <taxon>Bacillota</taxon>
        <taxon>Bacilli</taxon>
        <taxon>Bacillales</taxon>
        <taxon>Bacillaceae</taxon>
        <taxon>Metabacillus</taxon>
    </lineage>
</organism>
<feature type="signal peptide" evidence="3">
    <location>
        <begin position="1"/>
        <end position="25"/>
    </location>
</feature>
<dbReference type="CDD" id="cd05829">
    <property type="entry name" value="Sortase_F"/>
    <property type="match status" value="1"/>
</dbReference>
<dbReference type="InterPro" id="IPR023365">
    <property type="entry name" value="Sortase_dom-sf"/>
</dbReference>
<accession>A0A6I2MJ45</accession>
<evidence type="ECO:0000256" key="2">
    <source>
        <dbReference type="PIRSR" id="PIRSR605754-1"/>
    </source>
</evidence>
<keyword evidence="3" id="KW-0732">Signal</keyword>
<protein>
    <submittedName>
        <fullName evidence="4">Sortase</fullName>
    </submittedName>
</protein>
<dbReference type="EMBL" id="WKKF01000006">
    <property type="protein sequence ID" value="MRX55843.1"/>
    <property type="molecule type" value="Genomic_DNA"/>
</dbReference>
<sequence length="205" mass="22349">MATRKKQPAIKIAALFLLLAGCATVEEVIPVKIEKRTEQAPATASFQPDITQSSEKGIIPVQIAVPSLDIEANVESVGLTDDGTMELPSDDKLTAWYENGALPGENGNSVIAGHVDNKTGPAVFFRLKDIEPEEEVIVYGKDGEELTFVVQDKKAYPYDDAPLPSIFGFSQEKKLNLITCTGTFDRTKKTHLERLVVSAKLKETS</sequence>
<dbReference type="Gene3D" id="2.40.260.10">
    <property type="entry name" value="Sortase"/>
    <property type="match status" value="1"/>
</dbReference>
<dbReference type="SUPFAM" id="SSF63817">
    <property type="entry name" value="Sortase"/>
    <property type="match status" value="1"/>
</dbReference>
<dbReference type="Proteomes" id="UP000441585">
    <property type="component" value="Unassembled WGS sequence"/>
</dbReference>
<dbReference type="RefSeq" id="WP_154319201.1">
    <property type="nucleotide sequence ID" value="NZ_CAJGAA010000008.1"/>
</dbReference>